<sequence length="240" mass="27917">MSSTKFIDQLTEDAPLSNQLWCCISFLSPETLKNCNLRAVKIRGVYSSKEEADKRAEYLQKIDPDFNIFVGEVGKWLGWDPDPNTADDQVYREKKLQEIMTNYKKNREKAKVMEEERKREMLEESVRNEAAKTLSRADKKKHALRRKQEKKRLDKQMATMEESRFQSGELPPEPVAPTEIKQKEAIISAEKQRINNNEKVINKATYDAATLDSKLNTLQSYYYELLEKKKQKIASKLSTS</sequence>
<organism evidence="2">
    <name type="scientific">Harvfovirus sp</name>
    <dbReference type="NCBI Taxonomy" id="2487768"/>
    <lineage>
        <taxon>Viruses</taxon>
        <taxon>Varidnaviria</taxon>
        <taxon>Bamfordvirae</taxon>
        <taxon>Nucleocytoviricota</taxon>
        <taxon>Megaviricetes</taxon>
        <taxon>Imitervirales</taxon>
        <taxon>Mimiviridae</taxon>
        <taxon>Klosneuvirinae</taxon>
    </lineage>
</organism>
<reference evidence="2" key="1">
    <citation type="submission" date="2018-10" db="EMBL/GenBank/DDBJ databases">
        <title>Hidden diversity of soil giant viruses.</title>
        <authorList>
            <person name="Schulz F."/>
            <person name="Alteio L."/>
            <person name="Goudeau D."/>
            <person name="Ryan E.M."/>
            <person name="Malmstrom R.R."/>
            <person name="Blanchard J."/>
            <person name="Woyke T."/>
        </authorList>
    </citation>
    <scope>NUCLEOTIDE SEQUENCE</scope>
    <source>
        <strain evidence="2">HAV1</strain>
    </source>
</reference>
<dbReference type="InterPro" id="IPR043872">
    <property type="entry name" value="DUF5832"/>
</dbReference>
<feature type="compositionally biased region" description="Basic residues" evidence="1">
    <location>
        <begin position="138"/>
        <end position="150"/>
    </location>
</feature>
<dbReference type="Pfam" id="PF19150">
    <property type="entry name" value="DUF5832"/>
    <property type="match status" value="1"/>
</dbReference>
<evidence type="ECO:0000256" key="1">
    <source>
        <dbReference type="SAM" id="MobiDB-lite"/>
    </source>
</evidence>
<protein>
    <submittedName>
        <fullName evidence="2">Uncharacterized protein</fullName>
    </submittedName>
</protein>
<proteinExistence type="predicted"/>
<accession>A0A3G5A4U0</accession>
<dbReference type="EMBL" id="MK072249">
    <property type="protein sequence ID" value="AYV80833.1"/>
    <property type="molecule type" value="Genomic_DNA"/>
</dbReference>
<gene>
    <name evidence="2" type="ORF">Harvfovirus7_30</name>
</gene>
<evidence type="ECO:0000313" key="2">
    <source>
        <dbReference type="EMBL" id="AYV80833.1"/>
    </source>
</evidence>
<feature type="region of interest" description="Disordered" evidence="1">
    <location>
        <begin position="123"/>
        <end position="175"/>
    </location>
</feature>
<name>A0A3G5A4U0_9VIRU</name>